<dbReference type="Proteomes" id="UP001224890">
    <property type="component" value="Unassembled WGS sequence"/>
</dbReference>
<sequence>MSRFNAPILSKGGRKDGDDDVFWQDPHDSWEQTQLPGIACECCQKLTGAQTVHQMCNDCYITVCRDCVAKGEISNLDSHVPHEVGDFDWVKHLSQPGSGARGQPSMATAVPGRQANTPSASATKGKSSASKSSSKKGGKAFGKDSASRMTQVRRFPPTHTPLSLHPKADDFPSFRFLQTTLTSNQNSSLALSTPTKVKSSSGTSQLRPSTQAKHSKKNKASKKKKAKKTYYNSDSYSVFDDDDDDNDMSALSDKEYVPPAEVGGKGSAPSAAVATAGRGVAPVGLAQSRPVRAAAINTYEKMRSGSVKEELDAQDQVKMSEIPEAEKSHASKGKTSRLAYGDSAVEQANIPAQDHGYAQQGQVQGGGAYLHAPQYGEGYRHRGLPQLHPGATHKAKASPSPSPAQQTQAVQSHASASLVTENKRAATAAEKAPAAKRQNTSKMDSLTAGMSSMSAGTTDTLRKIATPQKAKASENGEAPDNLQPSQEVQASQAQSSQAQSSTQFQSSAQAQLSAQAQSSTLVQAQKEMQIGNPFPTQSQIQVLLQQHIFPPQRIAPNVTPEEREASRRLVTASMVDIMDAIQHKVKLHVRNGGVSAAQRYDSILREVVHKAWVANIVLTLMKRRNGELAAFQLLRGYTNTIIVNMNLGQCPLTRNWMDATDQDIQSTAAFVPDIVQINQVQSAVQPSLTFPINGEDVVGANTLMFMSAGGHGS</sequence>
<feature type="compositionally biased region" description="Polar residues" evidence="1">
    <location>
        <begin position="437"/>
        <end position="459"/>
    </location>
</feature>
<feature type="compositionally biased region" description="Polar residues" evidence="1">
    <location>
        <begin position="403"/>
        <end position="420"/>
    </location>
</feature>
<accession>A0AAJ0EZS3</accession>
<evidence type="ECO:0000313" key="2">
    <source>
        <dbReference type="EMBL" id="KAK1687808.1"/>
    </source>
</evidence>
<feature type="compositionally biased region" description="Low complexity" evidence="1">
    <location>
        <begin position="425"/>
        <end position="436"/>
    </location>
</feature>
<dbReference type="RefSeq" id="XP_060431503.1">
    <property type="nucleotide sequence ID" value="XM_060580413.1"/>
</dbReference>
<evidence type="ECO:0000313" key="3">
    <source>
        <dbReference type="Proteomes" id="UP001224890"/>
    </source>
</evidence>
<dbReference type="EMBL" id="JAHMHR010000014">
    <property type="protein sequence ID" value="KAK1687808.1"/>
    <property type="molecule type" value="Genomic_DNA"/>
</dbReference>
<name>A0AAJ0EZS3_9PEZI</name>
<feature type="region of interest" description="Disordered" evidence="1">
    <location>
        <begin position="368"/>
        <end position="504"/>
    </location>
</feature>
<feature type="region of interest" description="Disordered" evidence="1">
    <location>
        <begin position="183"/>
        <end position="270"/>
    </location>
</feature>
<feature type="region of interest" description="Disordered" evidence="1">
    <location>
        <begin position="93"/>
        <end position="166"/>
    </location>
</feature>
<organism evidence="2 3">
    <name type="scientific">Colletotrichum godetiae</name>
    <dbReference type="NCBI Taxonomy" id="1209918"/>
    <lineage>
        <taxon>Eukaryota</taxon>
        <taxon>Fungi</taxon>
        <taxon>Dikarya</taxon>
        <taxon>Ascomycota</taxon>
        <taxon>Pezizomycotina</taxon>
        <taxon>Sordariomycetes</taxon>
        <taxon>Hypocreomycetidae</taxon>
        <taxon>Glomerellales</taxon>
        <taxon>Glomerellaceae</taxon>
        <taxon>Colletotrichum</taxon>
        <taxon>Colletotrichum acutatum species complex</taxon>
    </lineage>
</organism>
<dbReference type="AlphaFoldDB" id="A0AAJ0EZS3"/>
<feature type="compositionally biased region" description="Basic residues" evidence="1">
    <location>
        <begin position="213"/>
        <end position="228"/>
    </location>
</feature>
<feature type="compositionally biased region" description="Low complexity" evidence="1">
    <location>
        <begin position="485"/>
        <end position="504"/>
    </location>
</feature>
<feature type="region of interest" description="Disordered" evidence="1">
    <location>
        <begin position="1"/>
        <end position="25"/>
    </location>
</feature>
<keyword evidence="3" id="KW-1185">Reference proteome</keyword>
<feature type="compositionally biased region" description="Polar residues" evidence="1">
    <location>
        <begin position="183"/>
        <end position="211"/>
    </location>
</feature>
<evidence type="ECO:0000256" key="1">
    <source>
        <dbReference type="SAM" id="MobiDB-lite"/>
    </source>
</evidence>
<feature type="compositionally biased region" description="Low complexity" evidence="1">
    <location>
        <begin position="119"/>
        <end position="132"/>
    </location>
</feature>
<gene>
    <name evidence="2" type="ORF">BDP55DRAFT_740341</name>
</gene>
<feature type="region of interest" description="Disordered" evidence="1">
    <location>
        <begin position="305"/>
        <end position="335"/>
    </location>
</feature>
<comment type="caution">
    <text evidence="2">The sequence shown here is derived from an EMBL/GenBank/DDBJ whole genome shotgun (WGS) entry which is preliminary data.</text>
</comment>
<proteinExistence type="predicted"/>
<dbReference type="GeneID" id="85464939"/>
<protein>
    <submittedName>
        <fullName evidence="2">Uncharacterized protein</fullName>
    </submittedName>
</protein>
<reference evidence="2" key="1">
    <citation type="submission" date="2021-06" db="EMBL/GenBank/DDBJ databases">
        <title>Comparative genomics, transcriptomics and evolutionary studies reveal genomic signatures of adaptation to plant cell wall in hemibiotrophic fungi.</title>
        <authorList>
            <consortium name="DOE Joint Genome Institute"/>
            <person name="Baroncelli R."/>
            <person name="Diaz J.F."/>
            <person name="Benocci T."/>
            <person name="Peng M."/>
            <person name="Battaglia E."/>
            <person name="Haridas S."/>
            <person name="Andreopoulos W."/>
            <person name="Labutti K."/>
            <person name="Pangilinan J."/>
            <person name="Floch G.L."/>
            <person name="Makela M.R."/>
            <person name="Henrissat B."/>
            <person name="Grigoriev I.V."/>
            <person name="Crouch J.A."/>
            <person name="De Vries R.P."/>
            <person name="Sukno S.A."/>
            <person name="Thon M.R."/>
        </authorList>
    </citation>
    <scope>NUCLEOTIDE SEQUENCE</scope>
    <source>
        <strain evidence="2">CBS 193.32</strain>
    </source>
</reference>